<feature type="region of interest" description="Disordered" evidence="1">
    <location>
        <begin position="101"/>
        <end position="181"/>
    </location>
</feature>
<dbReference type="EMBL" id="BDRX01000007">
    <property type="protein sequence ID" value="GBF88908.1"/>
    <property type="molecule type" value="Genomic_DNA"/>
</dbReference>
<dbReference type="Pfam" id="PF25017">
    <property type="entry name" value="zf-C2HC_3"/>
    <property type="match status" value="1"/>
</dbReference>
<gene>
    <name evidence="3" type="ORF">Rsub_01407</name>
</gene>
<feature type="compositionally biased region" description="Low complexity" evidence="1">
    <location>
        <begin position="108"/>
        <end position="132"/>
    </location>
</feature>
<evidence type="ECO:0000256" key="1">
    <source>
        <dbReference type="SAM" id="MobiDB-lite"/>
    </source>
</evidence>
<accession>A0A2V0NMY5</accession>
<sequence length="223" mass="23562">MEVLPRSIRVRALLDEARHRLAARQAGPALELVIRALQLCEGEEALRPALAAALRARQGAGPAPGPGAAAAPAAADAPADIHELAQLFSQITVQAEQVLQAAEPQGPSAPTSAQAHAAAGPAAWQQQPHWHLPQPPVQHHHDHNQQQHQQWQQQQAAPYSQRQQQPMGAPPWAGSQAMEVEGGSVDGDSFVCNACGGLVAASRREQHEAWWCPAAAAGQQPPG</sequence>
<evidence type="ECO:0000313" key="3">
    <source>
        <dbReference type="EMBL" id="GBF88908.1"/>
    </source>
</evidence>
<proteinExistence type="predicted"/>
<reference evidence="3 4" key="1">
    <citation type="journal article" date="2018" name="Sci. Rep.">
        <title>Raphidocelis subcapitata (=Pseudokirchneriella subcapitata) provides an insight into genome evolution and environmental adaptations in the Sphaeropleales.</title>
        <authorList>
            <person name="Suzuki S."/>
            <person name="Yamaguchi H."/>
            <person name="Nakajima N."/>
            <person name="Kawachi M."/>
        </authorList>
    </citation>
    <scope>NUCLEOTIDE SEQUENCE [LARGE SCALE GENOMIC DNA]</scope>
    <source>
        <strain evidence="3 4">NIES-35</strain>
    </source>
</reference>
<feature type="domain" description="C2HC zinc finger plants" evidence="2">
    <location>
        <begin position="185"/>
        <end position="213"/>
    </location>
</feature>
<dbReference type="PANTHER" id="PTHR35513">
    <property type="entry name" value="OS02G0158600 PROTEIN"/>
    <property type="match status" value="1"/>
</dbReference>
<dbReference type="InParanoid" id="A0A2V0NMY5"/>
<keyword evidence="4" id="KW-1185">Reference proteome</keyword>
<organism evidence="3 4">
    <name type="scientific">Raphidocelis subcapitata</name>
    <dbReference type="NCBI Taxonomy" id="307507"/>
    <lineage>
        <taxon>Eukaryota</taxon>
        <taxon>Viridiplantae</taxon>
        <taxon>Chlorophyta</taxon>
        <taxon>core chlorophytes</taxon>
        <taxon>Chlorophyceae</taxon>
        <taxon>CS clade</taxon>
        <taxon>Sphaeropleales</taxon>
        <taxon>Selenastraceae</taxon>
        <taxon>Raphidocelis</taxon>
    </lineage>
</organism>
<name>A0A2V0NMY5_9CHLO</name>
<dbReference type="PANTHER" id="PTHR35513:SF1">
    <property type="entry name" value="OS02G0158600 PROTEIN"/>
    <property type="match status" value="1"/>
</dbReference>
<dbReference type="OrthoDB" id="436688at2759"/>
<feature type="compositionally biased region" description="Low complexity" evidence="1">
    <location>
        <begin position="146"/>
        <end position="166"/>
    </location>
</feature>
<dbReference type="Proteomes" id="UP000247498">
    <property type="component" value="Unassembled WGS sequence"/>
</dbReference>
<evidence type="ECO:0000259" key="2">
    <source>
        <dbReference type="Pfam" id="PF25017"/>
    </source>
</evidence>
<dbReference type="AlphaFoldDB" id="A0A2V0NMY5"/>
<comment type="caution">
    <text evidence="3">The sequence shown here is derived from an EMBL/GenBank/DDBJ whole genome shotgun (WGS) entry which is preliminary data.</text>
</comment>
<dbReference type="InterPro" id="IPR056971">
    <property type="entry name" value="Znf-C2HC_3"/>
</dbReference>
<evidence type="ECO:0000313" key="4">
    <source>
        <dbReference type="Proteomes" id="UP000247498"/>
    </source>
</evidence>
<protein>
    <recommendedName>
        <fullName evidence="2">C2HC zinc finger plants domain-containing protein</fullName>
    </recommendedName>
</protein>